<feature type="region of interest" description="Disordered" evidence="1">
    <location>
        <begin position="391"/>
        <end position="432"/>
    </location>
</feature>
<protein>
    <submittedName>
        <fullName evidence="2">Uncharacterized protein</fullName>
    </submittedName>
</protein>
<accession>A0ABQ9IEH0</accession>
<reference evidence="2 3" key="1">
    <citation type="submission" date="2023-02" db="EMBL/GenBank/DDBJ databases">
        <title>LHISI_Scaffold_Assembly.</title>
        <authorList>
            <person name="Stuart O.P."/>
            <person name="Cleave R."/>
            <person name="Magrath M.J.L."/>
            <person name="Mikheyev A.S."/>
        </authorList>
    </citation>
    <scope>NUCLEOTIDE SEQUENCE [LARGE SCALE GENOMIC DNA]</scope>
    <source>
        <strain evidence="2">Daus_M_001</strain>
        <tissue evidence="2">Leg muscle</tissue>
    </source>
</reference>
<sequence length="899" mass="100044">MRPDDAQLIANPLSPGECDARCDGVLPVVRAVHMDYPASTLCRVTPDTRVWETWPTFPFTGEVSWAAPISPSSLHYRSHSLRQYAHKVDRSLRIRRCSFRLCALPFSRKVDRSLRIRRRSFRLSALPFSRNVDRSLRIRRRSFRLCALPFSRKVDRSLRIRRRSFRLCALPFSRKVDRSLRIRRRSFRLCALPFSRKVDRSLRIRRRSFRLSALPFSRNVDRSLRIRRRSFRLCALPFSRKNLFRGISLEAVPGKHVAYCSRWHSPGTLSSWKQCVEKGECDDFTSTTGICLMKTHGIIFRCKCIDSCCYGRGVLPGRACHVELAVCVGVQVEGTLSARLPSRRTAYKLSLTWDSNPEHPAPQTSGSPTGYSTEDRLVGMKGRGKREIPYRKPADQRHCPARFPHAGKGKARKMNGVEKGGEPSGVKGRPSRRFRWRRPTGMCIYPCATSTTTRHSRQRASNEDRCSSGRAFGVSNKMAPRAALAPGLYTAFPTSRSIPRNLFSTTTARLTEVDLRLASARCLSTLIVASRRILRGSLPSRITRVLSHVGISPDDAAGQRVFSEISRFHHTYIPVLLHTPLVSPYSAPKPSHCLDNMRSANTSSTAGWYQTTSHRIDCAPFLQPQTRCQRDEGRGGRVGGANYCNGAGQRGKGTVVVGAACRGGGGGGWLTAGGRGQRDAVFPSPVGPRGDCLPVVFGADVPMTACSAKTTLQIIVYSRPTYNLTSINTHALPGIRTQRLPRLRSVAHQPTAPREVGSEMRLHKDDDGGCLVQRNNGTSDAGSQYACEQHPGYGRKPGASGTETTVYRLGRRVTRYTPDRQQASASTEYSMDSLPAAAVLLALPSGSSAVWAGHLIRLDASFREMLIGVKPETYATVVRQVQIHTCITWDRTQESRIIS</sequence>
<evidence type="ECO:0000256" key="1">
    <source>
        <dbReference type="SAM" id="MobiDB-lite"/>
    </source>
</evidence>
<feature type="compositionally biased region" description="Polar residues" evidence="1">
    <location>
        <begin position="362"/>
        <end position="372"/>
    </location>
</feature>
<comment type="caution">
    <text evidence="2">The sequence shown here is derived from an EMBL/GenBank/DDBJ whole genome shotgun (WGS) entry which is preliminary data.</text>
</comment>
<evidence type="ECO:0000313" key="3">
    <source>
        <dbReference type="Proteomes" id="UP001159363"/>
    </source>
</evidence>
<organism evidence="2 3">
    <name type="scientific">Dryococelus australis</name>
    <dbReference type="NCBI Taxonomy" id="614101"/>
    <lineage>
        <taxon>Eukaryota</taxon>
        <taxon>Metazoa</taxon>
        <taxon>Ecdysozoa</taxon>
        <taxon>Arthropoda</taxon>
        <taxon>Hexapoda</taxon>
        <taxon>Insecta</taxon>
        <taxon>Pterygota</taxon>
        <taxon>Neoptera</taxon>
        <taxon>Polyneoptera</taxon>
        <taxon>Phasmatodea</taxon>
        <taxon>Verophasmatodea</taxon>
        <taxon>Anareolatae</taxon>
        <taxon>Phasmatidae</taxon>
        <taxon>Eurycanthinae</taxon>
        <taxon>Dryococelus</taxon>
    </lineage>
</organism>
<dbReference type="EMBL" id="JARBHB010000002">
    <property type="protein sequence ID" value="KAJ8894639.1"/>
    <property type="molecule type" value="Genomic_DNA"/>
</dbReference>
<proteinExistence type="predicted"/>
<feature type="region of interest" description="Disordered" evidence="1">
    <location>
        <begin position="351"/>
        <end position="375"/>
    </location>
</feature>
<gene>
    <name evidence="2" type="ORF">PR048_007303</name>
</gene>
<name>A0ABQ9IEH0_9NEOP</name>
<keyword evidence="3" id="KW-1185">Reference proteome</keyword>
<evidence type="ECO:0000313" key="2">
    <source>
        <dbReference type="EMBL" id="KAJ8894639.1"/>
    </source>
</evidence>
<dbReference type="Proteomes" id="UP001159363">
    <property type="component" value="Chromosome 2"/>
</dbReference>